<comment type="caution">
    <text evidence="3">The sequence shown here is derived from an EMBL/GenBank/DDBJ whole genome shotgun (WGS) entry which is preliminary data.</text>
</comment>
<dbReference type="EMBL" id="JAGKHQ010001919">
    <property type="protein sequence ID" value="KAG7453337.1"/>
    <property type="molecule type" value="Genomic_DNA"/>
</dbReference>
<feature type="compositionally biased region" description="Basic and acidic residues" evidence="1">
    <location>
        <begin position="942"/>
        <end position="959"/>
    </location>
</feature>
<feature type="compositionally biased region" description="Polar residues" evidence="1">
    <location>
        <begin position="275"/>
        <end position="303"/>
    </location>
</feature>
<feature type="region of interest" description="Disordered" evidence="1">
    <location>
        <begin position="275"/>
        <end position="357"/>
    </location>
</feature>
<dbReference type="PANTHER" id="PTHR47639:SF1">
    <property type="entry name" value="BTB_POZ DOMAIN-CONTAINING PROTEIN 18"/>
    <property type="match status" value="1"/>
</dbReference>
<evidence type="ECO:0000256" key="1">
    <source>
        <dbReference type="SAM" id="MobiDB-lite"/>
    </source>
</evidence>
<keyword evidence="4" id="KW-1185">Reference proteome</keyword>
<organism evidence="3 4">
    <name type="scientific">Solea senegalensis</name>
    <name type="common">Senegalese sole</name>
    <dbReference type="NCBI Taxonomy" id="28829"/>
    <lineage>
        <taxon>Eukaryota</taxon>
        <taxon>Metazoa</taxon>
        <taxon>Chordata</taxon>
        <taxon>Craniata</taxon>
        <taxon>Vertebrata</taxon>
        <taxon>Euteleostomi</taxon>
        <taxon>Actinopterygii</taxon>
        <taxon>Neopterygii</taxon>
        <taxon>Teleostei</taxon>
        <taxon>Neoteleostei</taxon>
        <taxon>Acanthomorphata</taxon>
        <taxon>Carangaria</taxon>
        <taxon>Pleuronectiformes</taxon>
        <taxon>Pleuronectoidei</taxon>
        <taxon>Soleidae</taxon>
        <taxon>Solea</taxon>
    </lineage>
</organism>
<dbReference type="InterPro" id="IPR000210">
    <property type="entry name" value="BTB/POZ_dom"/>
</dbReference>
<dbReference type="GO" id="GO:0032968">
    <property type="term" value="P:positive regulation of transcription elongation by RNA polymerase II"/>
    <property type="evidence" value="ECO:0007669"/>
    <property type="project" value="InterPro"/>
</dbReference>
<gene>
    <name evidence="3" type="ORF">JOB18_008252</name>
</gene>
<name>A0AAV6P8D2_SOLSE</name>
<feature type="compositionally biased region" description="Basic and acidic residues" evidence="1">
    <location>
        <begin position="788"/>
        <end position="804"/>
    </location>
</feature>
<feature type="compositionally biased region" description="Polar residues" evidence="1">
    <location>
        <begin position="1118"/>
        <end position="1130"/>
    </location>
</feature>
<feature type="compositionally biased region" description="Basic and acidic residues" evidence="1">
    <location>
        <begin position="311"/>
        <end position="350"/>
    </location>
</feature>
<sequence length="1213" mass="133955">MQRYWWPGFEKHLLGKLQKQQNNGQFCDTLLHTEGISVPTHSCVLAALSPYLSRKLSASPCPPSGQKHQLQLHAVKAKTLLKLVSLLYSGELEVKGSVEQNDVMALARRFEIADLVERQKGGGLRGAQVLENGQSFCSCRENGFHTEGRGTSDKWRQDAQVQAAFVERKDREKRTTGTQTDKAVVSVDLSTQTSHPTAESAPSVDPSLDYSVSFQPQHFTLDNQFHFTSCSVIPHRPFRAPSADSSSLDPMSGIVINPIATPALSSDSLTVHVSLNNNSNAPRHQDDGTCQQSSEFEDSSQVLSEDGTDPENGKRDGETTKNRGDTEQPSRPREDGMPGGERAKSRETRPARVSFGMKSPAKMKRMQEMMEDTHISIKVKLRRRTKGQMWEVVSVQDSDEAVSVLASLEQVCLDPTTSNTDLPNVPPTPSTDQTRPVQNPDSHSLQPDANNSHKTPPPHQTTSSQCLTLNQRNGLEGSPLLQCQGSVEESEQIERLLEDIMMGLNILPNLERDCEKAHHHVQPTALQVPVTHEDIEPSQVHSAVSAAAAADGAQNCNSSTDTGIQCCLTSENQPSCSGLFSAPPNAALIQQQQDCPSQYHQSVRSMWQRDGSSHQSLFKSHQRLHPAAPTPRSAISSAFFAPGQKMHFPAFPGPSPRDGQHNPGFLPLKNGKELQSMHNLSLLYMADMRLPQCLSPLPSCTSLPNHPSLVNPVNLGDKIQKQPSLYGRPWLTENPSTLKIPLSTIAQSAPLTKDTNRGLWLKKQENLNINQQNQGTCTESCTAKEVEETEKSAGQKSAPEPKPEPRKKRKRRTEAGSVQPKKKKQRPQVTSHPPDAVASVSEHKVSDATKSQINLSICQVSLSSNNVLAKEREMAASSSNLLSKYVGKPNKPLLVTDSLMQESGQSRMTTNPTRIRTRGYLKKKDDKTNANTDKSVAATSIKVERNDKPDEGINDRIPERNPGVRKPGATNYPRVVILKEFQKLIKMQHSKTTKSKERQRRNKVAKAIESEVMASRDDTIKESSTGSEVDVDMTWPQDTSEESQEVFGVAFDKNHNQIFSQSTYKKSISQRDDTIGQETCESRDDDRTAFLFDGMEEEVTKMAVERERPPKNPDEGTTCDTGQLNTTEQTAGHDEVSSHTDLSHKTGPPLSEACGISRTSGCEEDEEEEEVDVLLYSPVKTQTKEDGLQNMHMSSDEEEEDMNEIDVTGDEAE</sequence>
<feature type="region of interest" description="Disordered" evidence="1">
    <location>
        <begin position="414"/>
        <end position="465"/>
    </location>
</feature>
<proteinExistence type="predicted"/>
<protein>
    <submittedName>
        <fullName evidence="3">Flocculation protein FLO11-like</fullName>
    </submittedName>
</protein>
<feature type="region of interest" description="Disordered" evidence="1">
    <location>
        <begin position="1102"/>
        <end position="1213"/>
    </location>
</feature>
<reference evidence="3 4" key="1">
    <citation type="journal article" date="2021" name="Sci. Rep.">
        <title>Chromosome anchoring in Senegalese sole (Solea senegalensis) reveals sex-associated markers and genome rearrangements in flatfish.</title>
        <authorList>
            <person name="Guerrero-Cozar I."/>
            <person name="Gomez-Garrido J."/>
            <person name="Berbel C."/>
            <person name="Martinez-Blanch J.F."/>
            <person name="Alioto T."/>
            <person name="Claros M.G."/>
            <person name="Gagnaire P.A."/>
            <person name="Manchado M."/>
        </authorList>
    </citation>
    <scope>NUCLEOTIDE SEQUENCE [LARGE SCALE GENOMIC DNA]</scope>
    <source>
        <strain evidence="3">Sse05_10M</strain>
    </source>
</reference>
<dbReference type="Pfam" id="PF00651">
    <property type="entry name" value="BTB"/>
    <property type="match status" value="1"/>
</dbReference>
<feature type="compositionally biased region" description="Acidic residues" evidence="1">
    <location>
        <begin position="1162"/>
        <end position="1172"/>
    </location>
</feature>
<evidence type="ECO:0000259" key="2">
    <source>
        <dbReference type="PROSITE" id="PS50097"/>
    </source>
</evidence>
<feature type="domain" description="BTB" evidence="2">
    <location>
        <begin position="27"/>
        <end position="96"/>
    </location>
</feature>
<dbReference type="AlphaFoldDB" id="A0AAV6P8D2"/>
<feature type="compositionally biased region" description="Basic and acidic residues" evidence="1">
    <location>
        <begin position="1131"/>
        <end position="1144"/>
    </location>
</feature>
<dbReference type="PANTHER" id="PTHR47639">
    <property type="entry name" value="BTB/POZ DOMAIN-CONTAINING PROTEIN 18"/>
    <property type="match status" value="1"/>
</dbReference>
<evidence type="ECO:0000313" key="4">
    <source>
        <dbReference type="Proteomes" id="UP000693946"/>
    </source>
</evidence>
<dbReference type="Proteomes" id="UP000693946">
    <property type="component" value="Unassembled WGS sequence"/>
</dbReference>
<dbReference type="InterPro" id="IPR042915">
    <property type="entry name" value="BTBD18"/>
</dbReference>
<dbReference type="PROSITE" id="PS50097">
    <property type="entry name" value="BTB"/>
    <property type="match status" value="1"/>
</dbReference>
<feature type="region of interest" description="Disordered" evidence="1">
    <location>
        <begin position="788"/>
        <end position="844"/>
    </location>
</feature>
<feature type="region of interest" description="Disordered" evidence="1">
    <location>
        <begin position="188"/>
        <end position="208"/>
    </location>
</feature>
<dbReference type="SMART" id="SM00225">
    <property type="entry name" value="BTB"/>
    <property type="match status" value="1"/>
</dbReference>
<feature type="compositionally biased region" description="Acidic residues" evidence="1">
    <location>
        <begin position="1196"/>
        <end position="1213"/>
    </location>
</feature>
<feature type="compositionally biased region" description="Polar residues" evidence="1">
    <location>
        <begin position="188"/>
        <end position="197"/>
    </location>
</feature>
<accession>A0AAV6P8D2</accession>
<feature type="compositionally biased region" description="Polar residues" evidence="1">
    <location>
        <begin position="430"/>
        <end position="465"/>
    </location>
</feature>
<feature type="compositionally biased region" description="Basic and acidic residues" evidence="1">
    <location>
        <begin position="1102"/>
        <end position="1114"/>
    </location>
</feature>
<evidence type="ECO:0000313" key="3">
    <source>
        <dbReference type="EMBL" id="KAG7453337.1"/>
    </source>
</evidence>
<feature type="region of interest" description="Disordered" evidence="1">
    <location>
        <begin position="924"/>
        <end position="968"/>
    </location>
</feature>